<dbReference type="Proteomes" id="UP000253951">
    <property type="component" value="Chromosome"/>
</dbReference>
<evidence type="ECO:0000256" key="2">
    <source>
        <dbReference type="ARBA" id="ARBA00022448"/>
    </source>
</evidence>
<organism evidence="10 11">
    <name type="scientific">Flavobacterium arcticum</name>
    <dbReference type="NCBI Taxonomy" id="1784713"/>
    <lineage>
        <taxon>Bacteria</taxon>
        <taxon>Pseudomonadati</taxon>
        <taxon>Bacteroidota</taxon>
        <taxon>Flavobacteriia</taxon>
        <taxon>Flavobacteriales</taxon>
        <taxon>Flavobacteriaceae</taxon>
        <taxon>Flavobacterium</taxon>
    </lineage>
</organism>
<dbReference type="RefSeq" id="WP_114678531.1">
    <property type="nucleotide sequence ID" value="NZ_CP031188.1"/>
</dbReference>
<evidence type="ECO:0000256" key="4">
    <source>
        <dbReference type="ARBA" id="ARBA00022692"/>
    </source>
</evidence>
<evidence type="ECO:0000256" key="1">
    <source>
        <dbReference type="ARBA" id="ARBA00004651"/>
    </source>
</evidence>
<dbReference type="PANTHER" id="PTHR33281">
    <property type="entry name" value="UPF0187 PROTEIN YNEE"/>
    <property type="match status" value="1"/>
</dbReference>
<keyword evidence="11" id="KW-1185">Reference proteome</keyword>
<evidence type="ECO:0000313" key="10">
    <source>
        <dbReference type="EMBL" id="AXG74773.1"/>
    </source>
</evidence>
<evidence type="ECO:0000256" key="3">
    <source>
        <dbReference type="ARBA" id="ARBA00022475"/>
    </source>
</evidence>
<dbReference type="PANTHER" id="PTHR33281:SF19">
    <property type="entry name" value="VOLTAGE-DEPENDENT ANION CHANNEL-FORMING PROTEIN YNEE"/>
    <property type="match status" value="1"/>
</dbReference>
<keyword evidence="7 9" id="KW-0472">Membrane</keyword>
<feature type="transmembrane region" description="Helical" evidence="9">
    <location>
        <begin position="25"/>
        <end position="42"/>
    </location>
</feature>
<feature type="transmembrane region" description="Helical" evidence="9">
    <location>
        <begin position="54"/>
        <end position="75"/>
    </location>
</feature>
<gene>
    <name evidence="10" type="ORF">DVK85_11240</name>
</gene>
<evidence type="ECO:0000256" key="6">
    <source>
        <dbReference type="ARBA" id="ARBA00023065"/>
    </source>
</evidence>
<dbReference type="Pfam" id="PF25539">
    <property type="entry name" value="Bestrophin_2"/>
    <property type="match status" value="1"/>
</dbReference>
<sequence length="288" mass="33408">MISYNPKEWFSFIFRFHKADTVRKLFPLMIGIAAYSALVGYLEMEYWQLSKKDYISNVTIMHSMLGFVISLLLVFRTNTAYDRWWEGRKIWGALVNNSRNLALKIAVMLDDKEDKAIMRRLIPAYAHVLSLHLKNEDISHELFDDATLAPDHYNHKPNQIAKTIMAKVNDLYKEEKITGDQLIILNAEVQSLTDICGACERIKNTPIPYSYSAFIKKFIFFYVMTLPLGYSFQLSYYVIPVVVFIFYVLASLELIAEEIEDPFGTDANDLPLDKIADNIRKNVEELIY</sequence>
<evidence type="ECO:0008006" key="12">
    <source>
        <dbReference type="Google" id="ProtNLM"/>
    </source>
</evidence>
<feature type="transmembrane region" description="Helical" evidence="9">
    <location>
        <begin position="236"/>
        <end position="256"/>
    </location>
</feature>
<dbReference type="AlphaFoldDB" id="A0A345HDW3"/>
<dbReference type="EMBL" id="CP031188">
    <property type="protein sequence ID" value="AXG74773.1"/>
    <property type="molecule type" value="Genomic_DNA"/>
</dbReference>
<evidence type="ECO:0000256" key="7">
    <source>
        <dbReference type="ARBA" id="ARBA00023136"/>
    </source>
</evidence>
<comment type="subcellular location">
    <subcellularLocation>
        <location evidence="1">Cell membrane</location>
        <topology evidence="1">Multi-pass membrane protein</topology>
    </subcellularLocation>
</comment>
<keyword evidence="2" id="KW-0813">Transport</keyword>
<proteinExistence type="inferred from homology"/>
<dbReference type="OrthoDB" id="445589at2"/>
<reference evidence="10 11" key="1">
    <citation type="submission" date="2018-07" db="EMBL/GenBank/DDBJ databases">
        <title>Complete genome sequence of Flavobacterium arcticum type strain SM1502T.</title>
        <authorList>
            <person name="Li Y."/>
            <person name="Li D.-D."/>
        </authorList>
    </citation>
    <scope>NUCLEOTIDE SEQUENCE [LARGE SCALE GENOMIC DNA]</scope>
    <source>
        <strain evidence="10 11">SM1502</strain>
    </source>
</reference>
<dbReference type="KEGG" id="fat:DVK85_11240"/>
<accession>A0A345HDW3</accession>
<comment type="similarity">
    <text evidence="8">Belongs to the anion channel-forming bestrophin (TC 1.A.46) family.</text>
</comment>
<evidence type="ECO:0000313" key="11">
    <source>
        <dbReference type="Proteomes" id="UP000253951"/>
    </source>
</evidence>
<keyword evidence="6" id="KW-0406">Ion transport</keyword>
<keyword evidence="4 9" id="KW-0812">Transmembrane</keyword>
<protein>
    <recommendedName>
        <fullName evidence="12">Bestrophin</fullName>
    </recommendedName>
</protein>
<evidence type="ECO:0000256" key="5">
    <source>
        <dbReference type="ARBA" id="ARBA00022989"/>
    </source>
</evidence>
<dbReference type="GO" id="GO:0005886">
    <property type="term" value="C:plasma membrane"/>
    <property type="evidence" value="ECO:0007669"/>
    <property type="project" value="UniProtKB-SubCell"/>
</dbReference>
<keyword evidence="5 9" id="KW-1133">Transmembrane helix</keyword>
<dbReference type="GO" id="GO:0005254">
    <property type="term" value="F:chloride channel activity"/>
    <property type="evidence" value="ECO:0007669"/>
    <property type="project" value="InterPro"/>
</dbReference>
<keyword evidence="3" id="KW-1003">Cell membrane</keyword>
<evidence type="ECO:0000256" key="8">
    <source>
        <dbReference type="ARBA" id="ARBA00034708"/>
    </source>
</evidence>
<name>A0A345HDW3_9FLAO</name>
<dbReference type="InterPro" id="IPR044669">
    <property type="entry name" value="YneE/VCCN1/2-like"/>
</dbReference>
<evidence type="ECO:0000256" key="9">
    <source>
        <dbReference type="SAM" id="Phobius"/>
    </source>
</evidence>